<accession>A0ABV7NJQ9</accession>
<feature type="chain" id="PRO_5045534170" evidence="1">
    <location>
        <begin position="39"/>
        <end position="471"/>
    </location>
</feature>
<dbReference type="InterPro" id="IPR032466">
    <property type="entry name" value="Metal_Hydrolase"/>
</dbReference>
<dbReference type="PANTHER" id="PTHR43135">
    <property type="entry name" value="ALPHA-D-RIBOSE 1-METHYLPHOSPHONATE 5-TRIPHOSPHATE DIPHOSPHATASE"/>
    <property type="match status" value="1"/>
</dbReference>
<comment type="caution">
    <text evidence="3">The sequence shown here is derived from an EMBL/GenBank/DDBJ whole genome shotgun (WGS) entry which is preliminary data.</text>
</comment>
<dbReference type="InterPro" id="IPR006680">
    <property type="entry name" value="Amidohydro-rel"/>
</dbReference>
<dbReference type="EMBL" id="JBHRVU010000005">
    <property type="protein sequence ID" value="MFC3443734.1"/>
    <property type="molecule type" value="Genomic_DNA"/>
</dbReference>
<proteinExistence type="predicted"/>
<dbReference type="Gene3D" id="2.30.40.10">
    <property type="entry name" value="Urease, subunit C, domain 1"/>
    <property type="match status" value="1"/>
</dbReference>
<feature type="signal peptide" evidence="1">
    <location>
        <begin position="1"/>
        <end position="38"/>
    </location>
</feature>
<evidence type="ECO:0000313" key="4">
    <source>
        <dbReference type="Proteomes" id="UP001595681"/>
    </source>
</evidence>
<dbReference type="SUPFAM" id="SSF51338">
    <property type="entry name" value="Composite domain of metallo-dependent hydrolases"/>
    <property type="match status" value="1"/>
</dbReference>
<sequence>MKDKASAKAVRGMRKKAARVIGKMALLATVAFGTPALAQEQKTTVLTGGMLVSGLSAPPLHNATVVIRGERIVQVGPASEVQIPAGATVIDTSGQTMMPGLIDAHAHLFMLGYGNEADWFKWLKADGKKYSIEKIMELSAYQMLMSGITGAIDLGGNPVESISVRNRINKGEIPGPRLQVAGPLVTRAAFHGFPAEASAVITSPKEAAAVVDRLYAMGVDVIKAHSGLTREDYDAIVKAAHAHKIKVHAHVYDEAAVRNAFETGVDVLQHVGSAGVPAYSPELVRRIAEASRPVVLTAAHRSWIYPDTVTFPERLQDPAAKALFPADIWDAVQKSFKDWQAEGYFTYIDRQVKYRSPQVKQWIESAAVMGVGTDSGTPMNFNSDGLIREMKVLADEGLPPLQVIYDTTRVNARIMSKPDLGTIEPGKLADIIVVPGDPVYNNLTNLAYVQTVIKGGVVYKQDGKPTVPMPQ</sequence>
<dbReference type="Proteomes" id="UP001595681">
    <property type="component" value="Unassembled WGS sequence"/>
</dbReference>
<reference evidence="4" key="1">
    <citation type="journal article" date="2019" name="Int. J. Syst. Evol. Microbiol.">
        <title>The Global Catalogue of Microorganisms (GCM) 10K type strain sequencing project: providing services to taxonomists for standard genome sequencing and annotation.</title>
        <authorList>
            <consortium name="The Broad Institute Genomics Platform"/>
            <consortium name="The Broad Institute Genome Sequencing Center for Infectious Disease"/>
            <person name="Wu L."/>
            <person name="Ma J."/>
        </authorList>
    </citation>
    <scope>NUCLEOTIDE SEQUENCE [LARGE SCALE GENOMIC DNA]</scope>
    <source>
        <strain evidence="4">CCM 7491</strain>
    </source>
</reference>
<keyword evidence="1" id="KW-0732">Signal</keyword>
<keyword evidence="4" id="KW-1185">Reference proteome</keyword>
<feature type="domain" description="Amidohydrolase-related" evidence="2">
    <location>
        <begin position="96"/>
        <end position="457"/>
    </location>
</feature>
<name>A0ABV7NJQ9_9SPHN</name>
<dbReference type="InterPro" id="IPR011059">
    <property type="entry name" value="Metal-dep_hydrolase_composite"/>
</dbReference>
<gene>
    <name evidence="3" type="ORF">ACFOKF_21485</name>
</gene>
<dbReference type="RefSeq" id="WP_380798593.1">
    <property type="nucleotide sequence ID" value="NZ_JBHRVU010000005.1"/>
</dbReference>
<dbReference type="Gene3D" id="3.20.20.140">
    <property type="entry name" value="Metal-dependent hydrolases"/>
    <property type="match status" value="1"/>
</dbReference>
<protein>
    <submittedName>
        <fullName evidence="3">Amidohydrolase family protein</fullName>
    </submittedName>
</protein>
<dbReference type="PANTHER" id="PTHR43135:SF3">
    <property type="entry name" value="ALPHA-D-RIBOSE 1-METHYLPHOSPHONATE 5-TRIPHOSPHATE DIPHOSPHATASE"/>
    <property type="match status" value="1"/>
</dbReference>
<dbReference type="InterPro" id="IPR051781">
    <property type="entry name" value="Metallo-dep_Hydrolase"/>
</dbReference>
<organism evidence="3 4">
    <name type="scientific">Sphingobium rhizovicinum</name>
    <dbReference type="NCBI Taxonomy" id="432308"/>
    <lineage>
        <taxon>Bacteria</taxon>
        <taxon>Pseudomonadati</taxon>
        <taxon>Pseudomonadota</taxon>
        <taxon>Alphaproteobacteria</taxon>
        <taxon>Sphingomonadales</taxon>
        <taxon>Sphingomonadaceae</taxon>
        <taxon>Sphingobium</taxon>
    </lineage>
</organism>
<dbReference type="SUPFAM" id="SSF51556">
    <property type="entry name" value="Metallo-dependent hydrolases"/>
    <property type="match status" value="1"/>
</dbReference>
<evidence type="ECO:0000313" key="3">
    <source>
        <dbReference type="EMBL" id="MFC3443734.1"/>
    </source>
</evidence>
<evidence type="ECO:0000259" key="2">
    <source>
        <dbReference type="Pfam" id="PF01979"/>
    </source>
</evidence>
<dbReference type="Pfam" id="PF01979">
    <property type="entry name" value="Amidohydro_1"/>
    <property type="match status" value="1"/>
</dbReference>
<evidence type="ECO:0000256" key="1">
    <source>
        <dbReference type="SAM" id="SignalP"/>
    </source>
</evidence>